<dbReference type="EMBL" id="CP001332">
    <property type="protein sequence ID" value="ACO67317.1"/>
    <property type="molecule type" value="Genomic_DNA"/>
</dbReference>
<organism evidence="4 5">
    <name type="scientific">Micromonas commoda (strain RCC299 / NOUM17 / CCMP2709)</name>
    <name type="common">Picoplanktonic green alga</name>
    <dbReference type="NCBI Taxonomy" id="296587"/>
    <lineage>
        <taxon>Eukaryota</taxon>
        <taxon>Viridiplantae</taxon>
        <taxon>Chlorophyta</taxon>
        <taxon>Mamiellophyceae</taxon>
        <taxon>Mamiellales</taxon>
        <taxon>Mamiellaceae</taxon>
        <taxon>Micromonas</taxon>
    </lineage>
</organism>
<keyword evidence="5" id="KW-1185">Reference proteome</keyword>
<evidence type="ECO:0000256" key="3">
    <source>
        <dbReference type="SAM" id="SignalP"/>
    </source>
</evidence>
<keyword evidence="3" id="KW-0732">Signal</keyword>
<accession>C1EHL4</accession>
<proteinExistence type="predicted"/>
<keyword evidence="2" id="KW-0472">Membrane</keyword>
<sequence length="672" mass="70830">MTQRTYRIDNRASAASSRTPLARTVTVTLIALTLLARPASAKWLGGTTTATGKTVGESRQGNTRIVQETGGTPVATQIAYDTGSSNPPEAHVVLQDHSVILVPTEKRRAEGYKPSYWGKPTSVFASINWGHSSGEFAIAQAATMLYGDKDIGDEALTGAAAMRSQMAYGYVSYHVRNGASSTLGENQFFVTAGSHYMLNGCPNYKPGETSESKNYVCPRVSINPGDFKFSILGLLSGTQINSGHASSYGNYAASTSPHYRDMANYKSLVMTSTLDISNVGTAGTSRAAWVSFANGTKVNFTDITPDMDLAGCKMHIVNTASTTGEKEIIISFAQTYSTGKFTRSYDAMVAEFGACAPTCAAGDGTGGCSGSCFINAMRDLTGFGDSPESYPMNTGLAAKKMGKGGLSASDARITGNPNHPSLAAAQETPATATKDLQGLAGAPTLAVSEVRAVKITMRKHGGCEGRPAKPVAADPSGELGISWPGAPVDCPSFYLASLCDPTNPSLCMWNTEFLGAYKGIPAEDLSFCKAGDMNCFLIDIHLALELDDGTRTVLGSPENDSVRGWQKGTFFMYDPEVSDDPNKPFPPGYNANLKPGTSVIDGPPQRGADVKAADDDTFMFGLTLLVFAAICAGIVLLIAVLVCCVVLSKRRARIKVSAEISTKPAGKDVEKA</sequence>
<evidence type="ECO:0000256" key="1">
    <source>
        <dbReference type="SAM" id="MobiDB-lite"/>
    </source>
</evidence>
<dbReference type="GeneID" id="8249198"/>
<evidence type="ECO:0000256" key="2">
    <source>
        <dbReference type="SAM" id="Phobius"/>
    </source>
</evidence>
<dbReference type="KEGG" id="mis:MICPUN_104221"/>
<protein>
    <submittedName>
        <fullName evidence="4">Uncharacterized protein</fullName>
    </submittedName>
</protein>
<feature type="region of interest" description="Disordered" evidence="1">
    <location>
        <begin position="407"/>
        <end position="429"/>
    </location>
</feature>
<keyword evidence="2" id="KW-0812">Transmembrane</keyword>
<feature type="transmembrane region" description="Helical" evidence="2">
    <location>
        <begin position="618"/>
        <end position="647"/>
    </location>
</feature>
<dbReference type="AlphaFoldDB" id="C1EHL4"/>
<feature type="chain" id="PRO_5002909160" evidence="3">
    <location>
        <begin position="42"/>
        <end position="672"/>
    </location>
</feature>
<evidence type="ECO:0000313" key="5">
    <source>
        <dbReference type="Proteomes" id="UP000002009"/>
    </source>
</evidence>
<reference evidence="4 5" key="1">
    <citation type="journal article" date="2009" name="Science">
        <title>Green evolution and dynamic adaptations revealed by genomes of the marine picoeukaryotes Micromonas.</title>
        <authorList>
            <person name="Worden A.Z."/>
            <person name="Lee J.H."/>
            <person name="Mock T."/>
            <person name="Rouze P."/>
            <person name="Simmons M.P."/>
            <person name="Aerts A.L."/>
            <person name="Allen A.E."/>
            <person name="Cuvelier M.L."/>
            <person name="Derelle E."/>
            <person name="Everett M.V."/>
            <person name="Foulon E."/>
            <person name="Grimwood J."/>
            <person name="Gundlach H."/>
            <person name="Henrissat B."/>
            <person name="Napoli C."/>
            <person name="McDonald S.M."/>
            <person name="Parker M.S."/>
            <person name="Rombauts S."/>
            <person name="Salamov A."/>
            <person name="Von Dassow P."/>
            <person name="Badger J.H."/>
            <person name="Coutinho P.M."/>
            <person name="Demir E."/>
            <person name="Dubchak I."/>
            <person name="Gentemann C."/>
            <person name="Eikrem W."/>
            <person name="Gready J.E."/>
            <person name="John U."/>
            <person name="Lanier W."/>
            <person name="Lindquist E.A."/>
            <person name="Lucas S."/>
            <person name="Mayer K.F."/>
            <person name="Moreau H."/>
            <person name="Not F."/>
            <person name="Otillar R."/>
            <person name="Panaud O."/>
            <person name="Pangilinan J."/>
            <person name="Paulsen I."/>
            <person name="Piegu B."/>
            <person name="Poliakov A."/>
            <person name="Robbens S."/>
            <person name="Schmutz J."/>
            <person name="Toulza E."/>
            <person name="Wyss T."/>
            <person name="Zelensky A."/>
            <person name="Zhou K."/>
            <person name="Armbrust E.V."/>
            <person name="Bhattacharya D."/>
            <person name="Goodenough U.W."/>
            <person name="Van de Peer Y."/>
            <person name="Grigoriev I.V."/>
        </authorList>
    </citation>
    <scope>NUCLEOTIDE SEQUENCE [LARGE SCALE GENOMIC DNA]</scope>
    <source>
        <strain evidence="5">RCC299 / NOUM17</strain>
    </source>
</reference>
<evidence type="ECO:0000313" key="4">
    <source>
        <dbReference type="EMBL" id="ACO67317.1"/>
    </source>
</evidence>
<name>C1EHL4_MICCC</name>
<gene>
    <name evidence="4" type="ORF">MICPUN_104221</name>
</gene>
<keyword evidence="2" id="KW-1133">Transmembrane helix</keyword>
<dbReference type="Proteomes" id="UP000002009">
    <property type="component" value="Chromosome 14"/>
</dbReference>
<feature type="signal peptide" evidence="3">
    <location>
        <begin position="1"/>
        <end position="41"/>
    </location>
</feature>
<dbReference type="InParanoid" id="C1EHL4"/>
<dbReference type="OrthoDB" id="192521at2759"/>
<dbReference type="RefSeq" id="XP_002506059.1">
    <property type="nucleotide sequence ID" value="XM_002506013.1"/>
</dbReference>